<name>A0A813V5Y3_ADIRI</name>
<reference evidence="2" key="1">
    <citation type="submission" date="2021-02" db="EMBL/GenBank/DDBJ databases">
        <authorList>
            <person name="Nowell W R."/>
        </authorList>
    </citation>
    <scope>NUCLEOTIDE SEQUENCE</scope>
</reference>
<feature type="compositionally biased region" description="Basic and acidic residues" evidence="1">
    <location>
        <begin position="1"/>
        <end position="17"/>
    </location>
</feature>
<sequence length="123" mass="13059">MDKAVHDLYKETNDDQQKVIAPNDGSATSVPLATETAGQSPVGQIATKPVTQADVEANPAYKILFDISTMDHAVVQNEKRQTDIKTVPDDAKTGATSANTLPPDTTTLEGTIANEANPNTNPR</sequence>
<evidence type="ECO:0000313" key="3">
    <source>
        <dbReference type="EMBL" id="CAF1072625.1"/>
    </source>
</evidence>
<comment type="caution">
    <text evidence="2">The sequence shown here is derived from an EMBL/GenBank/DDBJ whole genome shotgun (WGS) entry which is preliminary data.</text>
</comment>
<feature type="compositionally biased region" description="Polar residues" evidence="1">
    <location>
        <begin position="94"/>
        <end position="123"/>
    </location>
</feature>
<feature type="compositionally biased region" description="Basic and acidic residues" evidence="1">
    <location>
        <begin position="79"/>
        <end position="92"/>
    </location>
</feature>
<feature type="region of interest" description="Disordered" evidence="1">
    <location>
        <begin position="79"/>
        <end position="123"/>
    </location>
</feature>
<gene>
    <name evidence="3" type="ORF">EDS130_LOCUS18522</name>
    <name evidence="2" type="ORF">XAT740_LOCUS4512</name>
</gene>
<dbReference type="OrthoDB" id="9986561at2759"/>
<feature type="compositionally biased region" description="Polar residues" evidence="1">
    <location>
        <begin position="25"/>
        <end position="41"/>
    </location>
</feature>
<evidence type="ECO:0000313" key="4">
    <source>
        <dbReference type="Proteomes" id="UP000663828"/>
    </source>
</evidence>
<organism evidence="2 4">
    <name type="scientific">Adineta ricciae</name>
    <name type="common">Rotifer</name>
    <dbReference type="NCBI Taxonomy" id="249248"/>
    <lineage>
        <taxon>Eukaryota</taxon>
        <taxon>Metazoa</taxon>
        <taxon>Spiralia</taxon>
        <taxon>Gnathifera</taxon>
        <taxon>Rotifera</taxon>
        <taxon>Eurotatoria</taxon>
        <taxon>Bdelloidea</taxon>
        <taxon>Adinetida</taxon>
        <taxon>Adinetidae</taxon>
        <taxon>Adineta</taxon>
    </lineage>
</organism>
<dbReference type="Proteomes" id="UP000663852">
    <property type="component" value="Unassembled WGS sequence"/>
</dbReference>
<proteinExistence type="predicted"/>
<evidence type="ECO:0000256" key="1">
    <source>
        <dbReference type="SAM" id="MobiDB-lite"/>
    </source>
</evidence>
<accession>A0A813V5Y3</accession>
<keyword evidence="4" id="KW-1185">Reference proteome</keyword>
<dbReference type="EMBL" id="CAJNOJ010000086">
    <property type="protein sequence ID" value="CAF1072625.1"/>
    <property type="molecule type" value="Genomic_DNA"/>
</dbReference>
<dbReference type="EMBL" id="CAJNOR010000186">
    <property type="protein sequence ID" value="CAF0832050.1"/>
    <property type="molecule type" value="Genomic_DNA"/>
</dbReference>
<evidence type="ECO:0000313" key="2">
    <source>
        <dbReference type="EMBL" id="CAF0832050.1"/>
    </source>
</evidence>
<protein>
    <submittedName>
        <fullName evidence="2">Uncharacterized protein</fullName>
    </submittedName>
</protein>
<dbReference type="AlphaFoldDB" id="A0A813V5Y3"/>
<feature type="region of interest" description="Disordered" evidence="1">
    <location>
        <begin position="1"/>
        <end position="41"/>
    </location>
</feature>
<dbReference type="Proteomes" id="UP000663828">
    <property type="component" value="Unassembled WGS sequence"/>
</dbReference>